<dbReference type="PANTHER" id="PTHR10039">
    <property type="entry name" value="AMELOGENIN"/>
    <property type="match status" value="1"/>
</dbReference>
<dbReference type="InterPro" id="IPR036770">
    <property type="entry name" value="Ankyrin_rpt-contain_sf"/>
</dbReference>
<evidence type="ECO:0000259" key="3">
    <source>
        <dbReference type="Pfam" id="PF24883"/>
    </source>
</evidence>
<proteinExistence type="predicted"/>
<keyword evidence="1" id="KW-0677">Repeat</keyword>
<comment type="caution">
    <text evidence="4">The sequence shown here is derived from an EMBL/GenBank/DDBJ whole genome shotgun (WGS) entry which is preliminary data.</text>
</comment>
<dbReference type="PANTHER" id="PTHR10039:SF16">
    <property type="entry name" value="GPI INOSITOL-DEACYLASE"/>
    <property type="match status" value="1"/>
</dbReference>
<dbReference type="EMBL" id="JAQQWI010000016">
    <property type="protein sequence ID" value="KAK8009136.1"/>
    <property type="molecule type" value="Genomic_DNA"/>
</dbReference>
<feature type="domain" description="Nephrocystin 3-like N-terminal" evidence="3">
    <location>
        <begin position="333"/>
        <end position="495"/>
    </location>
</feature>
<dbReference type="Pfam" id="PF24883">
    <property type="entry name" value="NPHP3_N"/>
    <property type="match status" value="1"/>
</dbReference>
<organism evidence="4 5">
    <name type="scientific">Apiospora marii</name>
    <dbReference type="NCBI Taxonomy" id="335849"/>
    <lineage>
        <taxon>Eukaryota</taxon>
        <taxon>Fungi</taxon>
        <taxon>Dikarya</taxon>
        <taxon>Ascomycota</taxon>
        <taxon>Pezizomycotina</taxon>
        <taxon>Sordariomycetes</taxon>
        <taxon>Xylariomycetidae</taxon>
        <taxon>Amphisphaeriales</taxon>
        <taxon>Apiosporaceae</taxon>
        <taxon>Apiospora</taxon>
    </lineage>
</organism>
<dbReference type="Gene3D" id="1.25.40.20">
    <property type="entry name" value="Ankyrin repeat-containing domain"/>
    <property type="match status" value="2"/>
</dbReference>
<evidence type="ECO:0000313" key="4">
    <source>
        <dbReference type="EMBL" id="KAK8009136.1"/>
    </source>
</evidence>
<dbReference type="SMART" id="SM00248">
    <property type="entry name" value="ANK"/>
    <property type="match status" value="4"/>
</dbReference>
<evidence type="ECO:0000256" key="1">
    <source>
        <dbReference type="ARBA" id="ARBA00022737"/>
    </source>
</evidence>
<dbReference type="InterPro" id="IPR056884">
    <property type="entry name" value="NPHP3-like_N"/>
</dbReference>
<dbReference type="SUPFAM" id="SSF48403">
    <property type="entry name" value="Ankyrin repeat"/>
    <property type="match status" value="1"/>
</dbReference>
<dbReference type="Proteomes" id="UP001396898">
    <property type="component" value="Unassembled WGS sequence"/>
</dbReference>
<dbReference type="InterPro" id="IPR027417">
    <property type="entry name" value="P-loop_NTPase"/>
</dbReference>
<sequence>MPPFSLKPKRLLSLLKSRRRKAADDSSGSSEDNPDSNRLGPFKDIEDSGDLTTPSKLPSVELEPIFRETDASDSHLVDAQEKLQLSVQSLESVLQALTNKPSDKLPELTACVEAAAGTKEPAVLDKLIATILLDGHNRSQNVSKATGEYLKRIAPLSQLALGLTGTIAANAGYAPVQIITNGLSQIITVTQVPGQADSVLQGLESLYDDTDLLLRLKGLPQHVIHSTVKTAAVVLQTKMIDLTRKSILWMKKSFFSKFAECLIQPDELKDGLEDLKQAKQALLNSLDFDRYISKKWDDIFKARGVVLRSVCSDEAHETQLLKHKMLHSSRLPNTGEWAVNHKTFQQWKNGDTRILWCPGKAGAGKTHMVSRMVDELEVSFPDEDVGIAWVYCEHVRITQQSRQYILEVFTRQLLARNTSICDEIKSDLEVPMPLLNDRKRLLNSALSRFTRSFLILDALDEYSQSPAEKHLLASMLRELAEECQSSNVHICITSREDIGVWDLLSRSAIKTTHLPVRASEHDIRALVYEVYDKEATVTQWMNDSWLRQMAAASIIEKSQCIFKLAELQSRSALVSQPHAAAMKSALENLSDSMNTYYKEIIRRIESRANGKIVLKLLTWLTFARSTPHETVLRVALALEPWKTPGGNIHDYNVDINLYLCSSEGLVVQTKEKPSLQLAHQSIREFLQKYWTRGEGYSLILGTCLAFMAVSPKTYFEDPWSIRSSLNFPVQEFMKWVDWYWGEYVLDSPYTAKQLELLESASQVSNDFRLEPPRTCTLLYDCVVLGWNSACRLLLPIDKDPNAWGNTMSISDSDHTAIHAATLVNCDALKLLLADARVDPNKGSLEGYILWTPLMAACANSRENAVEAIKLLTESASVNINGCKTEKWREYGLPWKLNDSELQQMEKSFLPPVMLAYSKRHLLPLLEREDLYLGTKMLGISPLHYFASIGSKYEHLEALLKSPKLEGRLDVNIQTRERLLTEAFPREYATPWSAEKHVKPFESHRSPLLVAAYCGHSKETQLLLADRRTDRNARDQEGMTALMVCLLAYADARFGKLDELEATIRVVLGTVDLAHINAQDRQGRTALANIATTRLVTWTVPGNFSRNPRPWRFPGASQEQKYYGSMFRVVDRSDFVYDLVVLLLGIPGIDINTVDDAGYAPLDHAIWRREITRSTIFARQSLDCSIWYREYLKAALGTYERVVTRLEQAGARSGRPIMITPETLEDDMRFPPLYDCQNPKPQRVLPEDRDRAWPKPWNVLYHGKPILMDGAQLSFDEARSIQLGYEARSWEIYDYL</sequence>
<dbReference type="InterPro" id="IPR002110">
    <property type="entry name" value="Ankyrin_rpt"/>
</dbReference>
<keyword evidence="5" id="KW-1185">Reference proteome</keyword>
<gene>
    <name evidence="4" type="ORF">PG991_011687</name>
</gene>
<name>A0ABR1RGZ6_9PEZI</name>
<dbReference type="Gene3D" id="3.40.50.300">
    <property type="entry name" value="P-loop containing nucleotide triphosphate hydrolases"/>
    <property type="match status" value="1"/>
</dbReference>
<protein>
    <submittedName>
        <fullName evidence="4">Ankyrin repeat-containing domain protein</fullName>
    </submittedName>
</protein>
<evidence type="ECO:0000313" key="5">
    <source>
        <dbReference type="Proteomes" id="UP001396898"/>
    </source>
</evidence>
<accession>A0ABR1RGZ6</accession>
<reference evidence="4 5" key="1">
    <citation type="submission" date="2023-01" db="EMBL/GenBank/DDBJ databases">
        <title>Analysis of 21 Apiospora genomes using comparative genomics revels a genus with tremendous synthesis potential of carbohydrate active enzymes and secondary metabolites.</title>
        <authorList>
            <person name="Sorensen T."/>
        </authorList>
    </citation>
    <scope>NUCLEOTIDE SEQUENCE [LARGE SCALE GENOMIC DNA]</scope>
    <source>
        <strain evidence="4 5">CBS 20057</strain>
    </source>
</reference>
<evidence type="ECO:0000256" key="2">
    <source>
        <dbReference type="SAM" id="MobiDB-lite"/>
    </source>
</evidence>
<dbReference type="SUPFAM" id="SSF52540">
    <property type="entry name" value="P-loop containing nucleoside triphosphate hydrolases"/>
    <property type="match status" value="1"/>
</dbReference>
<feature type="region of interest" description="Disordered" evidence="2">
    <location>
        <begin position="15"/>
        <end position="60"/>
    </location>
</feature>